<dbReference type="AlphaFoldDB" id="A0AAD6C097"/>
<protein>
    <submittedName>
        <fullName evidence="1">Uncharacterized protein</fullName>
    </submittedName>
</protein>
<accession>A0AAD6C097</accession>
<reference evidence="1" key="2">
    <citation type="journal article" date="2023" name="IMA Fungus">
        <title>Comparative genomic study of the Penicillium genus elucidates a diverse pangenome and 15 lateral gene transfer events.</title>
        <authorList>
            <person name="Petersen C."/>
            <person name="Sorensen T."/>
            <person name="Nielsen M.R."/>
            <person name="Sondergaard T.E."/>
            <person name="Sorensen J.L."/>
            <person name="Fitzpatrick D.A."/>
            <person name="Frisvad J.C."/>
            <person name="Nielsen K.L."/>
        </authorList>
    </citation>
    <scope>NUCLEOTIDE SEQUENCE</scope>
    <source>
        <strain evidence="1">IBT 16125</strain>
    </source>
</reference>
<sequence>MSLSDTLAVHTCTSRLESLPNEIIQLIFLHSLEINLPRASPRLARALSNPVLYTWLIRLVFSSTNPGSREGFFTPDFLPPPLDFWALEWEQRQQLQSTILACRWCTLPLMRRCQREYVDHAIRRKCADLVFSEEDRVLLDSLDQRFDDLEGCDKAVDGWRGKGDLVLSARLPDGERSSPSRSSDRKVSIWFHFGAVQIRESNEVYYENDLFRLPCSVLIAPGRIPDKVLQEPWSDAQFEFLQLLSSDFYLDEDEYSAERTVEITTRLIRKRRIEPFRRLLRLSFRAANCRVLASWPLRPSHYHLIRRYCGGPGDPFANFILSERWDVIPASAKEDLLRLIDPAQAMTQSDILALSRAS</sequence>
<proteinExistence type="predicted"/>
<dbReference type="Proteomes" id="UP001213681">
    <property type="component" value="Unassembled WGS sequence"/>
</dbReference>
<name>A0AAD6C097_9EURO</name>
<evidence type="ECO:0000313" key="2">
    <source>
        <dbReference type="Proteomes" id="UP001213681"/>
    </source>
</evidence>
<evidence type="ECO:0000313" key="1">
    <source>
        <dbReference type="EMBL" id="KAJ5438981.1"/>
    </source>
</evidence>
<dbReference type="EMBL" id="JAPVEA010000008">
    <property type="protein sequence ID" value="KAJ5438981.1"/>
    <property type="molecule type" value="Genomic_DNA"/>
</dbReference>
<keyword evidence="2" id="KW-1185">Reference proteome</keyword>
<dbReference type="GeneID" id="81603604"/>
<comment type="caution">
    <text evidence="1">The sequence shown here is derived from an EMBL/GenBank/DDBJ whole genome shotgun (WGS) entry which is preliminary data.</text>
</comment>
<dbReference type="RefSeq" id="XP_056762210.1">
    <property type="nucleotide sequence ID" value="XM_056913361.1"/>
</dbReference>
<organism evidence="1 2">
    <name type="scientific">Penicillium daleae</name>
    <dbReference type="NCBI Taxonomy" id="63821"/>
    <lineage>
        <taxon>Eukaryota</taxon>
        <taxon>Fungi</taxon>
        <taxon>Dikarya</taxon>
        <taxon>Ascomycota</taxon>
        <taxon>Pezizomycotina</taxon>
        <taxon>Eurotiomycetes</taxon>
        <taxon>Eurotiomycetidae</taxon>
        <taxon>Eurotiales</taxon>
        <taxon>Aspergillaceae</taxon>
        <taxon>Penicillium</taxon>
    </lineage>
</organism>
<gene>
    <name evidence="1" type="ORF">N7458_009979</name>
</gene>
<reference evidence="1" key="1">
    <citation type="submission" date="2022-12" db="EMBL/GenBank/DDBJ databases">
        <authorList>
            <person name="Petersen C."/>
        </authorList>
    </citation>
    <scope>NUCLEOTIDE SEQUENCE</scope>
    <source>
        <strain evidence="1">IBT 16125</strain>
    </source>
</reference>